<dbReference type="Pfam" id="PF10269">
    <property type="entry name" value="Tmemb_185A"/>
    <property type="match status" value="1"/>
</dbReference>
<feature type="transmembrane region" description="Helical" evidence="1">
    <location>
        <begin position="44"/>
        <end position="65"/>
    </location>
</feature>
<dbReference type="AlphaFoldDB" id="A0A835HBX0"/>
<reference evidence="2 3" key="1">
    <citation type="submission" date="2020-10" db="EMBL/GenBank/DDBJ databases">
        <title>The Coptis chinensis genome and diversification of protoberbering-type alkaloids.</title>
        <authorList>
            <person name="Wang B."/>
            <person name="Shu S."/>
            <person name="Song C."/>
            <person name="Liu Y."/>
        </authorList>
    </citation>
    <scope>NUCLEOTIDE SEQUENCE [LARGE SCALE GENOMIC DNA]</scope>
    <source>
        <strain evidence="2">HL-2020</strain>
        <tissue evidence="2">Leaf</tissue>
    </source>
</reference>
<dbReference type="EMBL" id="JADFTS010000008">
    <property type="protein sequence ID" value="KAF9595323.1"/>
    <property type="molecule type" value="Genomic_DNA"/>
</dbReference>
<dbReference type="PANTHER" id="PTHR46859">
    <property type="entry name" value="TRANSMEMBRANE FRAGILE-X-F-ASSOCIATED PROTEIN"/>
    <property type="match status" value="1"/>
</dbReference>
<keyword evidence="1" id="KW-0472">Membrane</keyword>
<dbReference type="InterPro" id="IPR019396">
    <property type="entry name" value="TM_Fragile-X-F-assoc"/>
</dbReference>
<keyword evidence="3" id="KW-1185">Reference proteome</keyword>
<dbReference type="OrthoDB" id="1711136at2759"/>
<protein>
    <submittedName>
        <fullName evidence="2">Uncharacterized protein</fullName>
    </submittedName>
</protein>
<keyword evidence="1" id="KW-1133">Transmembrane helix</keyword>
<evidence type="ECO:0000313" key="3">
    <source>
        <dbReference type="Proteomes" id="UP000631114"/>
    </source>
</evidence>
<comment type="caution">
    <text evidence="2">The sequence shown here is derived from an EMBL/GenBank/DDBJ whole genome shotgun (WGS) entry which is preliminary data.</text>
</comment>
<evidence type="ECO:0000313" key="2">
    <source>
        <dbReference type="EMBL" id="KAF9595323.1"/>
    </source>
</evidence>
<dbReference type="Proteomes" id="UP000631114">
    <property type="component" value="Unassembled WGS sequence"/>
</dbReference>
<evidence type="ECO:0000256" key="1">
    <source>
        <dbReference type="SAM" id="Phobius"/>
    </source>
</evidence>
<accession>A0A835HBX0</accession>
<sequence>MDPNQDGMCVLQNIGGHIMKIPLIVFQDLLCMHLEGTPSSVRQIPIPIVFCPLFLLQAAGVLFAISRLVEKTALLVDSGAVGRYFTISSRAYDCFGFLCHFSRLLGWWSIDEGSHEEQALLYSCGDFGYITFCGYAPDMVKKLPKRDLLEEVWKLQAALGEQSAITKYTQEEYERLQNGNLSTLIFTI</sequence>
<keyword evidence="1" id="KW-0812">Transmembrane</keyword>
<dbReference type="PANTHER" id="PTHR46859:SF6">
    <property type="entry name" value="TRANSMEMBRANE FRAGILE-X-F-ASSOCIATED PROTEIN"/>
    <property type="match status" value="1"/>
</dbReference>
<gene>
    <name evidence="2" type="ORF">IFM89_038475</name>
</gene>
<organism evidence="2 3">
    <name type="scientific">Coptis chinensis</name>
    <dbReference type="NCBI Taxonomy" id="261450"/>
    <lineage>
        <taxon>Eukaryota</taxon>
        <taxon>Viridiplantae</taxon>
        <taxon>Streptophyta</taxon>
        <taxon>Embryophyta</taxon>
        <taxon>Tracheophyta</taxon>
        <taxon>Spermatophyta</taxon>
        <taxon>Magnoliopsida</taxon>
        <taxon>Ranunculales</taxon>
        <taxon>Ranunculaceae</taxon>
        <taxon>Coptidoideae</taxon>
        <taxon>Coptis</taxon>
    </lineage>
</organism>
<proteinExistence type="predicted"/>
<name>A0A835HBX0_9MAGN</name>